<dbReference type="PANTHER" id="PTHR43163">
    <property type="entry name" value="DIPEPTIDE TRANSPORT SYSTEM PERMEASE PROTEIN DPPB-RELATED"/>
    <property type="match status" value="1"/>
</dbReference>
<feature type="transmembrane region" description="Helical" evidence="7">
    <location>
        <begin position="9"/>
        <end position="29"/>
    </location>
</feature>
<evidence type="ECO:0000259" key="8">
    <source>
        <dbReference type="PROSITE" id="PS50928"/>
    </source>
</evidence>
<sequence>MLHYVIKRVLYMIPTMIAISIVAFLLIQLPPGDFVTSLAAQMSAQGDSVDPTTLAMLRRQYGLDQPIWVQYWIWISNIVFHGDFGRSFDFDVPVSDLLWARLGLTFVLAFTALVFTWLVALPVGIYSAVRKYSVGDYVATFLSFVGLAVPNFLLALVLMYIALQLFGVSIDGLYSAQYANAPWSWEKFLDLAQHLVVPVIVLASSGIAALVRIMRANLLDELFKPYVTTARAKGLSEWRLIAKYPVRAALNPFVSTIGWTLPELVSGATVTAIVLNLPTTGPLLLRALIAQDVYLAGAMILMLSVLTVIGTLISDLLLAWLDPRIRYR</sequence>
<feature type="transmembrane region" description="Helical" evidence="7">
    <location>
        <begin position="191"/>
        <end position="211"/>
    </location>
</feature>
<evidence type="ECO:0000313" key="9">
    <source>
        <dbReference type="EMBL" id="OAM75940.1"/>
    </source>
</evidence>
<keyword evidence="2 7" id="KW-0813">Transport</keyword>
<comment type="subcellular location">
    <subcellularLocation>
        <location evidence="1 7">Cell membrane</location>
        <topology evidence="1 7">Multi-pass membrane protein</topology>
    </subcellularLocation>
</comment>
<evidence type="ECO:0000256" key="2">
    <source>
        <dbReference type="ARBA" id="ARBA00022448"/>
    </source>
</evidence>
<keyword evidence="3" id="KW-1003">Cell membrane</keyword>
<dbReference type="Pfam" id="PF00528">
    <property type="entry name" value="BPD_transp_1"/>
    <property type="match status" value="1"/>
</dbReference>
<dbReference type="GO" id="GO:0005886">
    <property type="term" value="C:plasma membrane"/>
    <property type="evidence" value="ECO:0007669"/>
    <property type="project" value="UniProtKB-SubCell"/>
</dbReference>
<feature type="domain" description="ABC transmembrane type-1" evidence="8">
    <location>
        <begin position="102"/>
        <end position="314"/>
    </location>
</feature>
<evidence type="ECO:0000256" key="4">
    <source>
        <dbReference type="ARBA" id="ARBA00022692"/>
    </source>
</evidence>
<evidence type="ECO:0000256" key="5">
    <source>
        <dbReference type="ARBA" id="ARBA00022989"/>
    </source>
</evidence>
<dbReference type="Pfam" id="PF19300">
    <property type="entry name" value="BPD_transp_1_N"/>
    <property type="match status" value="1"/>
</dbReference>
<dbReference type="CDD" id="cd06261">
    <property type="entry name" value="TM_PBP2"/>
    <property type="match status" value="1"/>
</dbReference>
<feature type="transmembrane region" description="Helical" evidence="7">
    <location>
        <begin position="253"/>
        <end position="275"/>
    </location>
</feature>
<dbReference type="PROSITE" id="PS50928">
    <property type="entry name" value="ABC_TM1"/>
    <property type="match status" value="1"/>
</dbReference>
<name>A0A178HU01_9HYPH</name>
<gene>
    <name evidence="9" type="ORF">A3840_13930</name>
</gene>
<protein>
    <submittedName>
        <fullName evidence="9">ABC transporter permease</fullName>
    </submittedName>
</protein>
<dbReference type="RefSeq" id="WP_067457953.1">
    <property type="nucleotide sequence ID" value="NZ_LVVY01000101.1"/>
</dbReference>
<dbReference type="STRING" id="1770058.A3840_13930"/>
<comment type="caution">
    <text evidence="9">The sequence shown here is derived from an EMBL/GenBank/DDBJ whole genome shotgun (WGS) entry which is preliminary data.</text>
</comment>
<dbReference type="SUPFAM" id="SSF161098">
    <property type="entry name" value="MetI-like"/>
    <property type="match status" value="1"/>
</dbReference>
<dbReference type="OrthoDB" id="9805855at2"/>
<reference evidence="9 10" key="1">
    <citation type="submission" date="2016-03" db="EMBL/GenBank/DDBJ databases">
        <title>Genome sequencing of Devosia sp. S37.</title>
        <authorList>
            <person name="Mohd Nor M."/>
        </authorList>
    </citation>
    <scope>NUCLEOTIDE SEQUENCE [LARGE SCALE GENOMIC DNA]</scope>
    <source>
        <strain evidence="9 10">S37</strain>
    </source>
</reference>
<dbReference type="InterPro" id="IPR045621">
    <property type="entry name" value="BPD_transp_1_N"/>
</dbReference>
<dbReference type="InterPro" id="IPR000515">
    <property type="entry name" value="MetI-like"/>
</dbReference>
<dbReference type="GO" id="GO:0055085">
    <property type="term" value="P:transmembrane transport"/>
    <property type="evidence" value="ECO:0007669"/>
    <property type="project" value="InterPro"/>
</dbReference>
<keyword evidence="4 7" id="KW-0812">Transmembrane</keyword>
<dbReference type="AlphaFoldDB" id="A0A178HU01"/>
<evidence type="ECO:0000256" key="6">
    <source>
        <dbReference type="ARBA" id="ARBA00023136"/>
    </source>
</evidence>
<dbReference type="Gene3D" id="1.10.3720.10">
    <property type="entry name" value="MetI-like"/>
    <property type="match status" value="1"/>
</dbReference>
<dbReference type="Proteomes" id="UP000078389">
    <property type="component" value="Unassembled WGS sequence"/>
</dbReference>
<evidence type="ECO:0000256" key="1">
    <source>
        <dbReference type="ARBA" id="ARBA00004651"/>
    </source>
</evidence>
<keyword evidence="6 7" id="KW-0472">Membrane</keyword>
<evidence type="ECO:0000313" key="10">
    <source>
        <dbReference type="Proteomes" id="UP000078389"/>
    </source>
</evidence>
<dbReference type="InterPro" id="IPR035906">
    <property type="entry name" value="MetI-like_sf"/>
</dbReference>
<dbReference type="EMBL" id="LVVY01000101">
    <property type="protein sequence ID" value="OAM75940.1"/>
    <property type="molecule type" value="Genomic_DNA"/>
</dbReference>
<organism evidence="9 10">
    <name type="scientific">Devosia elaeis</name>
    <dbReference type="NCBI Taxonomy" id="1770058"/>
    <lineage>
        <taxon>Bacteria</taxon>
        <taxon>Pseudomonadati</taxon>
        <taxon>Pseudomonadota</taxon>
        <taxon>Alphaproteobacteria</taxon>
        <taxon>Hyphomicrobiales</taxon>
        <taxon>Devosiaceae</taxon>
        <taxon>Devosia</taxon>
    </lineage>
</organism>
<evidence type="ECO:0000256" key="7">
    <source>
        <dbReference type="RuleBase" id="RU363032"/>
    </source>
</evidence>
<feature type="transmembrane region" description="Helical" evidence="7">
    <location>
        <begin position="295"/>
        <end position="321"/>
    </location>
</feature>
<comment type="similarity">
    <text evidence="7">Belongs to the binding-protein-dependent transport system permease family.</text>
</comment>
<keyword evidence="10" id="KW-1185">Reference proteome</keyword>
<proteinExistence type="inferred from homology"/>
<feature type="transmembrane region" description="Helical" evidence="7">
    <location>
        <begin position="98"/>
        <end position="125"/>
    </location>
</feature>
<dbReference type="PANTHER" id="PTHR43163:SF6">
    <property type="entry name" value="DIPEPTIDE TRANSPORT SYSTEM PERMEASE PROTEIN DPPB-RELATED"/>
    <property type="match status" value="1"/>
</dbReference>
<accession>A0A178HU01</accession>
<evidence type="ECO:0000256" key="3">
    <source>
        <dbReference type="ARBA" id="ARBA00022475"/>
    </source>
</evidence>
<keyword evidence="5 7" id="KW-1133">Transmembrane helix</keyword>
<feature type="transmembrane region" description="Helical" evidence="7">
    <location>
        <begin position="137"/>
        <end position="163"/>
    </location>
</feature>